<name>A0A4Q7ZBM3_9GAMM</name>
<feature type="domain" description="HTH araC/xylS-type" evidence="4">
    <location>
        <begin position="238"/>
        <end position="335"/>
    </location>
</feature>
<evidence type="ECO:0000256" key="1">
    <source>
        <dbReference type="ARBA" id="ARBA00023015"/>
    </source>
</evidence>
<dbReference type="InterPro" id="IPR009057">
    <property type="entry name" value="Homeodomain-like_sf"/>
</dbReference>
<dbReference type="InterPro" id="IPR018060">
    <property type="entry name" value="HTH_AraC"/>
</dbReference>
<evidence type="ECO:0000259" key="4">
    <source>
        <dbReference type="PROSITE" id="PS01124"/>
    </source>
</evidence>
<dbReference type="PANTHER" id="PTHR47894">
    <property type="entry name" value="HTH-TYPE TRANSCRIPTIONAL REGULATOR GADX"/>
    <property type="match status" value="1"/>
</dbReference>
<reference evidence="5 6" key="1">
    <citation type="submission" date="2019-02" db="EMBL/GenBank/DDBJ databases">
        <title>Genomic Encyclopedia of Type Strains, Phase IV (KMG-IV): sequencing the most valuable type-strain genomes for metagenomic binning, comparative biology and taxonomic classification.</title>
        <authorList>
            <person name="Goeker M."/>
        </authorList>
    </citation>
    <scope>NUCLEOTIDE SEQUENCE [LARGE SCALE GENOMIC DNA]</scope>
    <source>
        <strain evidence="5 6">DSM 105135</strain>
    </source>
</reference>
<dbReference type="AlphaFoldDB" id="A0A4Q7ZBM3"/>
<dbReference type="GO" id="GO:0003700">
    <property type="term" value="F:DNA-binding transcription factor activity"/>
    <property type="evidence" value="ECO:0007669"/>
    <property type="project" value="InterPro"/>
</dbReference>
<keyword evidence="6" id="KW-1185">Reference proteome</keyword>
<sequence>MTSKDVFLPGYYLRQLTELVGNAGVDTVAWLARAGLTPEGLDEAAVGFSLSGFLLLMEDAVRLTGEPALGLLLGSRLLGNTHGVLSYAALNGGSLRQVLGLLEQFLALRITLVAMSQEEQDGMLRVCFRESVPLGKTRRMGLETVVLSIRNILDFITMGACQVREVAFDFAGSDADARLAAEFCKCGVRYGAGWTGFSLPMAQLDMPLRMADPAAFSEAVEICRRELEKMTRQVSMAARVRRLMLEQQNGFPSLQMVARLFHLTPRTLHRRLIEEGTSFKQVLEEVRHRLALEHLKSGRLSIQEIAFLLGYSDVANFRRAFKRWEGVAPSGVRAVSG</sequence>
<proteinExistence type="predicted"/>
<accession>A0A4Q7ZBM3</accession>
<dbReference type="RefSeq" id="WP_130410495.1">
    <property type="nucleotide sequence ID" value="NZ_SHKX01000010.1"/>
</dbReference>
<evidence type="ECO:0000313" key="5">
    <source>
        <dbReference type="EMBL" id="RZU47239.1"/>
    </source>
</evidence>
<organism evidence="5 6">
    <name type="scientific">Fluviicoccus keumensis</name>
    <dbReference type="NCBI Taxonomy" id="1435465"/>
    <lineage>
        <taxon>Bacteria</taxon>
        <taxon>Pseudomonadati</taxon>
        <taxon>Pseudomonadota</taxon>
        <taxon>Gammaproteobacteria</taxon>
        <taxon>Moraxellales</taxon>
        <taxon>Moraxellaceae</taxon>
        <taxon>Fluviicoccus</taxon>
    </lineage>
</organism>
<evidence type="ECO:0000313" key="6">
    <source>
        <dbReference type="Proteomes" id="UP000292423"/>
    </source>
</evidence>
<dbReference type="SMART" id="SM00342">
    <property type="entry name" value="HTH_ARAC"/>
    <property type="match status" value="1"/>
</dbReference>
<evidence type="ECO:0000256" key="3">
    <source>
        <dbReference type="ARBA" id="ARBA00023163"/>
    </source>
</evidence>
<dbReference type="PANTHER" id="PTHR47894:SF1">
    <property type="entry name" value="HTH-TYPE TRANSCRIPTIONAL REGULATOR VQSM"/>
    <property type="match status" value="1"/>
</dbReference>
<comment type="caution">
    <text evidence="5">The sequence shown here is derived from an EMBL/GenBank/DDBJ whole genome shotgun (WGS) entry which is preliminary data.</text>
</comment>
<protein>
    <submittedName>
        <fullName evidence="5">AraC family transcriptional regulator</fullName>
    </submittedName>
</protein>
<dbReference type="Proteomes" id="UP000292423">
    <property type="component" value="Unassembled WGS sequence"/>
</dbReference>
<evidence type="ECO:0000256" key="2">
    <source>
        <dbReference type="ARBA" id="ARBA00023125"/>
    </source>
</evidence>
<dbReference type="OrthoDB" id="5582699at2"/>
<dbReference type="GO" id="GO:0000976">
    <property type="term" value="F:transcription cis-regulatory region binding"/>
    <property type="evidence" value="ECO:0007669"/>
    <property type="project" value="TreeGrafter"/>
</dbReference>
<dbReference type="PROSITE" id="PS01124">
    <property type="entry name" value="HTH_ARAC_FAMILY_2"/>
    <property type="match status" value="1"/>
</dbReference>
<keyword evidence="3" id="KW-0804">Transcription</keyword>
<keyword evidence="2" id="KW-0238">DNA-binding</keyword>
<dbReference type="GO" id="GO:0005829">
    <property type="term" value="C:cytosol"/>
    <property type="evidence" value="ECO:0007669"/>
    <property type="project" value="TreeGrafter"/>
</dbReference>
<keyword evidence="1" id="KW-0805">Transcription regulation</keyword>
<dbReference type="SUPFAM" id="SSF46689">
    <property type="entry name" value="Homeodomain-like"/>
    <property type="match status" value="1"/>
</dbReference>
<dbReference type="Pfam" id="PF12625">
    <property type="entry name" value="Arabinose_bd"/>
    <property type="match status" value="1"/>
</dbReference>
<dbReference type="EMBL" id="SHKX01000010">
    <property type="protein sequence ID" value="RZU47239.1"/>
    <property type="molecule type" value="Genomic_DNA"/>
</dbReference>
<dbReference type="Pfam" id="PF12833">
    <property type="entry name" value="HTH_18"/>
    <property type="match status" value="1"/>
</dbReference>
<dbReference type="Gene3D" id="1.10.10.60">
    <property type="entry name" value="Homeodomain-like"/>
    <property type="match status" value="1"/>
</dbReference>
<dbReference type="InterPro" id="IPR032687">
    <property type="entry name" value="AraC-type_N"/>
</dbReference>
<gene>
    <name evidence="5" type="ORF">EV700_0193</name>
</gene>